<dbReference type="PROSITE" id="PS50111">
    <property type="entry name" value="CHEMOTAXIS_TRANSDUC_2"/>
    <property type="match status" value="1"/>
</dbReference>
<dbReference type="GO" id="GO:0006935">
    <property type="term" value="P:chemotaxis"/>
    <property type="evidence" value="ECO:0007669"/>
    <property type="project" value="InterPro"/>
</dbReference>
<keyword evidence="5 10" id="KW-1133">Transmembrane helix</keyword>
<dbReference type="CDD" id="cd06225">
    <property type="entry name" value="HAMP"/>
    <property type="match status" value="1"/>
</dbReference>
<evidence type="ECO:0000313" key="15">
    <source>
        <dbReference type="Proteomes" id="UP000664096"/>
    </source>
</evidence>
<evidence type="ECO:0000256" key="10">
    <source>
        <dbReference type="SAM" id="Phobius"/>
    </source>
</evidence>
<dbReference type="AlphaFoldDB" id="A0A939EKP1"/>
<name>A0A939EKP1_9HYPH</name>
<keyword evidence="7 9" id="KW-0807">Transducer</keyword>
<reference evidence="14" key="1">
    <citation type="submission" date="2020-12" db="EMBL/GenBank/DDBJ databases">
        <title>Oil enriched cultivation method for isolating marine PHA-producing bacteria.</title>
        <authorList>
            <person name="Zheng W."/>
            <person name="Yu S."/>
            <person name="Huang Y."/>
        </authorList>
    </citation>
    <scope>NUCLEOTIDE SEQUENCE</scope>
    <source>
        <strain evidence="14">SY-2-12</strain>
    </source>
</reference>
<evidence type="ECO:0000256" key="3">
    <source>
        <dbReference type="ARBA" id="ARBA00022519"/>
    </source>
</evidence>
<dbReference type="PROSITE" id="PS50885">
    <property type="entry name" value="HAMP"/>
    <property type="match status" value="1"/>
</dbReference>
<keyword evidence="3" id="KW-0997">Cell inner membrane</keyword>
<feature type="transmembrane region" description="Helical" evidence="10">
    <location>
        <begin position="201"/>
        <end position="219"/>
    </location>
</feature>
<proteinExistence type="inferred from homology"/>
<dbReference type="Gene3D" id="6.10.340.10">
    <property type="match status" value="1"/>
</dbReference>
<dbReference type="PRINTS" id="PR00260">
    <property type="entry name" value="CHEMTRNSDUCR"/>
</dbReference>
<dbReference type="InterPro" id="IPR033480">
    <property type="entry name" value="sCache_2"/>
</dbReference>
<keyword evidence="4 10" id="KW-0812">Transmembrane</keyword>
<accession>A0A939EKP1</accession>
<dbReference type="RefSeq" id="WP_207144385.1">
    <property type="nucleotide sequence ID" value="NZ_JAEKJZ010000009.1"/>
</dbReference>
<gene>
    <name evidence="14" type="ORF">JF539_27290</name>
</gene>
<evidence type="ECO:0000256" key="4">
    <source>
        <dbReference type="ARBA" id="ARBA00022692"/>
    </source>
</evidence>
<evidence type="ECO:0000256" key="2">
    <source>
        <dbReference type="ARBA" id="ARBA00022475"/>
    </source>
</evidence>
<dbReference type="InterPro" id="IPR004090">
    <property type="entry name" value="Chemotax_Me-accpt_rcpt"/>
</dbReference>
<evidence type="ECO:0000313" key="14">
    <source>
        <dbReference type="EMBL" id="MBN9674093.1"/>
    </source>
</evidence>
<dbReference type="GO" id="GO:0004888">
    <property type="term" value="F:transmembrane signaling receptor activity"/>
    <property type="evidence" value="ECO:0007669"/>
    <property type="project" value="InterPro"/>
</dbReference>
<keyword evidence="2" id="KW-1003">Cell membrane</keyword>
<dbReference type="Proteomes" id="UP000664096">
    <property type="component" value="Unassembled WGS sequence"/>
</dbReference>
<dbReference type="PROSITE" id="PS50192">
    <property type="entry name" value="T_SNARE"/>
    <property type="match status" value="1"/>
</dbReference>
<evidence type="ECO:0000259" key="13">
    <source>
        <dbReference type="PROSITE" id="PS50885"/>
    </source>
</evidence>
<feature type="domain" description="Methyl-accepting transducer" evidence="11">
    <location>
        <begin position="309"/>
        <end position="545"/>
    </location>
</feature>
<dbReference type="SMART" id="SM00283">
    <property type="entry name" value="MA"/>
    <property type="match status" value="1"/>
</dbReference>
<evidence type="ECO:0000259" key="11">
    <source>
        <dbReference type="PROSITE" id="PS50111"/>
    </source>
</evidence>
<sequence>MSFSLNKLSIGHRLSGLVILFALGLTTLMGLESWNQYNDLRDQKLTELKSLVETATAVLEDHHSMVEKGELTLEEAQTRAYDIIRSLRYDGGNYFVVQNYTGNLELLMHPVKPELQGRDQRGLADANGKLFTLEMSKTIQKDGEGYVDYVWAKPGSEEPIGKISYFKAFKPWEVSVLTGVYVDDISAYFWGQFTKRAIMDVVLLALVAGAALVIVRSITGPLRALQKAMSGLADGRHDIEIPGTERNDEIGEMSRTVQVFRDNALERTRLEEESLQEQQSRLRRQERVDGLIASFRASAEDVLGSVGETAGELDTTARSLTQVARESANSATETLTSSDRATENVQTVASAAEELAASIGEISRQVSKTTEIVERATTGTQDTNRKVEGLAESAAKIGEVVTLIQAIAEQTNLLALNATIEAARAGEAGKGFAVVAAEVKELATQTSKATEEISLQITAIQSATQDSVQAIGEITTIMEEVNNYTSTIAAAVEQQGAATSEISQNVQQAAQGTTSVSASMSQLSQAVEQTSTSADMVLSASGALSDKTNRLKNEVDQFLAGVTAA</sequence>
<dbReference type="InterPro" id="IPR004089">
    <property type="entry name" value="MCPsignal_dom"/>
</dbReference>
<feature type="domain" description="T-SNARE coiled-coil homology" evidence="12">
    <location>
        <begin position="461"/>
        <end position="523"/>
    </location>
</feature>
<dbReference type="SMART" id="SM01049">
    <property type="entry name" value="Cache_2"/>
    <property type="match status" value="1"/>
</dbReference>
<dbReference type="GO" id="GO:0005886">
    <property type="term" value="C:plasma membrane"/>
    <property type="evidence" value="ECO:0007669"/>
    <property type="project" value="UniProtKB-SubCell"/>
</dbReference>
<dbReference type="Pfam" id="PF00672">
    <property type="entry name" value="HAMP"/>
    <property type="match status" value="1"/>
</dbReference>
<organism evidence="14 15">
    <name type="scientific">Roseibium aggregatum</name>
    <dbReference type="NCBI Taxonomy" id="187304"/>
    <lineage>
        <taxon>Bacteria</taxon>
        <taxon>Pseudomonadati</taxon>
        <taxon>Pseudomonadota</taxon>
        <taxon>Alphaproteobacteria</taxon>
        <taxon>Hyphomicrobiales</taxon>
        <taxon>Stappiaceae</taxon>
        <taxon>Roseibium</taxon>
    </lineage>
</organism>
<evidence type="ECO:0000259" key="12">
    <source>
        <dbReference type="PROSITE" id="PS50192"/>
    </source>
</evidence>
<dbReference type="PANTHER" id="PTHR32089:SF112">
    <property type="entry name" value="LYSOZYME-LIKE PROTEIN-RELATED"/>
    <property type="match status" value="1"/>
</dbReference>
<dbReference type="Gene3D" id="1.10.287.950">
    <property type="entry name" value="Methyl-accepting chemotaxis protein"/>
    <property type="match status" value="1"/>
</dbReference>
<dbReference type="Gene3D" id="3.30.450.20">
    <property type="entry name" value="PAS domain"/>
    <property type="match status" value="1"/>
</dbReference>
<feature type="domain" description="HAMP" evidence="13">
    <location>
        <begin position="216"/>
        <end position="269"/>
    </location>
</feature>
<evidence type="ECO:0000256" key="6">
    <source>
        <dbReference type="ARBA" id="ARBA00023136"/>
    </source>
</evidence>
<evidence type="ECO:0000256" key="8">
    <source>
        <dbReference type="ARBA" id="ARBA00029447"/>
    </source>
</evidence>
<dbReference type="PANTHER" id="PTHR32089">
    <property type="entry name" value="METHYL-ACCEPTING CHEMOTAXIS PROTEIN MCPB"/>
    <property type="match status" value="1"/>
</dbReference>
<comment type="subcellular location">
    <subcellularLocation>
        <location evidence="1">Cell inner membrane</location>
        <topology evidence="1">Multi-pass membrane protein</topology>
    </subcellularLocation>
</comment>
<evidence type="ECO:0000256" key="7">
    <source>
        <dbReference type="ARBA" id="ARBA00023224"/>
    </source>
</evidence>
<protein>
    <submittedName>
        <fullName evidence="14">Cache domain-containing protein</fullName>
    </submittedName>
</protein>
<dbReference type="InterPro" id="IPR003660">
    <property type="entry name" value="HAMP_dom"/>
</dbReference>
<evidence type="ECO:0000256" key="1">
    <source>
        <dbReference type="ARBA" id="ARBA00004429"/>
    </source>
</evidence>
<keyword evidence="6 10" id="KW-0472">Membrane</keyword>
<comment type="caution">
    <text evidence="14">The sequence shown here is derived from an EMBL/GenBank/DDBJ whole genome shotgun (WGS) entry which is preliminary data.</text>
</comment>
<dbReference type="EMBL" id="JAEKJZ010000009">
    <property type="protein sequence ID" value="MBN9674093.1"/>
    <property type="molecule type" value="Genomic_DNA"/>
</dbReference>
<dbReference type="Pfam" id="PF00015">
    <property type="entry name" value="MCPsignal"/>
    <property type="match status" value="1"/>
</dbReference>
<dbReference type="SUPFAM" id="SSF58104">
    <property type="entry name" value="Methyl-accepting chemotaxis protein (MCP) signaling domain"/>
    <property type="match status" value="1"/>
</dbReference>
<dbReference type="Pfam" id="PF17200">
    <property type="entry name" value="sCache_2"/>
    <property type="match status" value="1"/>
</dbReference>
<dbReference type="SMART" id="SM00304">
    <property type="entry name" value="HAMP"/>
    <property type="match status" value="1"/>
</dbReference>
<evidence type="ECO:0000256" key="5">
    <source>
        <dbReference type="ARBA" id="ARBA00022989"/>
    </source>
</evidence>
<evidence type="ECO:0000256" key="9">
    <source>
        <dbReference type="PROSITE-ProRule" id="PRU00284"/>
    </source>
</evidence>
<comment type="similarity">
    <text evidence="8">Belongs to the methyl-accepting chemotaxis (MCP) protein family.</text>
</comment>
<dbReference type="GO" id="GO:0007165">
    <property type="term" value="P:signal transduction"/>
    <property type="evidence" value="ECO:0007669"/>
    <property type="project" value="UniProtKB-KW"/>
</dbReference>
<dbReference type="InterPro" id="IPR000727">
    <property type="entry name" value="T_SNARE_dom"/>
</dbReference>